<evidence type="ECO:0000313" key="1">
    <source>
        <dbReference type="EMBL" id="EUC39460.1"/>
    </source>
</evidence>
<feature type="non-terminal residue" evidence="1">
    <location>
        <position position="1"/>
    </location>
</feature>
<name>W6YP60_COCMI</name>
<dbReference type="GeneID" id="19119787"/>
<gene>
    <name evidence="1" type="ORF">COCMIDRAFT_111526</name>
</gene>
<sequence>IRFISNKNKKILKALYRLLNSILKDKLFVLRKILYKLLKKRFFSISIYSIALSILFI</sequence>
<dbReference type="HOGENOM" id="CLU_000384_35_0_1"/>
<dbReference type="RefSeq" id="XP_007694021.1">
    <property type="nucleotide sequence ID" value="XM_007695831.1"/>
</dbReference>
<dbReference type="AlphaFoldDB" id="W6YP60"/>
<accession>W6YP60</accession>
<proteinExistence type="predicted"/>
<keyword evidence="2" id="KW-1185">Reference proteome</keyword>
<dbReference type="Proteomes" id="UP000054032">
    <property type="component" value="Unassembled WGS sequence"/>
</dbReference>
<protein>
    <submittedName>
        <fullName evidence="1">Uncharacterized protein</fullName>
    </submittedName>
</protein>
<dbReference type="EMBL" id="KI964432">
    <property type="protein sequence ID" value="EUC39460.1"/>
    <property type="molecule type" value="Genomic_DNA"/>
</dbReference>
<evidence type="ECO:0000313" key="2">
    <source>
        <dbReference type="Proteomes" id="UP000054032"/>
    </source>
</evidence>
<dbReference type="KEGG" id="bor:COCMIDRAFT_111526"/>
<reference evidence="1 2" key="1">
    <citation type="journal article" date="2013" name="PLoS Genet.">
        <title>Comparative genome structure, secondary metabolite, and effector coding capacity across Cochliobolus pathogens.</title>
        <authorList>
            <person name="Condon B.J."/>
            <person name="Leng Y."/>
            <person name="Wu D."/>
            <person name="Bushley K.E."/>
            <person name="Ohm R.A."/>
            <person name="Otillar R."/>
            <person name="Martin J."/>
            <person name="Schackwitz W."/>
            <person name="Grimwood J."/>
            <person name="MohdZainudin N."/>
            <person name="Xue C."/>
            <person name="Wang R."/>
            <person name="Manning V.A."/>
            <person name="Dhillon B."/>
            <person name="Tu Z.J."/>
            <person name="Steffenson B.J."/>
            <person name="Salamov A."/>
            <person name="Sun H."/>
            <person name="Lowry S."/>
            <person name="LaButti K."/>
            <person name="Han J."/>
            <person name="Copeland A."/>
            <person name="Lindquist E."/>
            <person name="Barry K."/>
            <person name="Schmutz J."/>
            <person name="Baker S.E."/>
            <person name="Ciuffetti L.M."/>
            <person name="Grigoriev I.V."/>
            <person name="Zhong S."/>
            <person name="Turgeon B.G."/>
        </authorList>
    </citation>
    <scope>NUCLEOTIDE SEQUENCE [LARGE SCALE GENOMIC DNA]</scope>
    <source>
        <strain evidence="1 2">ATCC 44560</strain>
    </source>
</reference>
<organism evidence="1 2">
    <name type="scientific">Bipolaris oryzae ATCC 44560</name>
    <dbReference type="NCBI Taxonomy" id="930090"/>
    <lineage>
        <taxon>Eukaryota</taxon>
        <taxon>Fungi</taxon>
        <taxon>Dikarya</taxon>
        <taxon>Ascomycota</taxon>
        <taxon>Pezizomycotina</taxon>
        <taxon>Dothideomycetes</taxon>
        <taxon>Pleosporomycetidae</taxon>
        <taxon>Pleosporales</taxon>
        <taxon>Pleosporineae</taxon>
        <taxon>Pleosporaceae</taxon>
        <taxon>Bipolaris</taxon>
    </lineage>
</organism>